<dbReference type="InterPro" id="IPR058257">
    <property type="entry name" value="CorA-like_dom"/>
</dbReference>
<dbReference type="Proteomes" id="UP001166286">
    <property type="component" value="Unassembled WGS sequence"/>
</dbReference>
<accession>A0AA39U867</accession>
<protein>
    <recommendedName>
        <fullName evidence="2">CorA-like transporter domain-containing protein</fullName>
    </recommendedName>
</protein>
<evidence type="ECO:0000256" key="1">
    <source>
        <dbReference type="SAM" id="Phobius"/>
    </source>
</evidence>
<proteinExistence type="predicted"/>
<evidence type="ECO:0000313" key="4">
    <source>
        <dbReference type="Proteomes" id="UP001166286"/>
    </source>
</evidence>
<dbReference type="Pfam" id="PF26616">
    <property type="entry name" value="CorA-like"/>
    <property type="match status" value="1"/>
</dbReference>
<dbReference type="EMBL" id="JAFEKC020000017">
    <property type="protein sequence ID" value="KAK0510041.1"/>
    <property type="molecule type" value="Genomic_DNA"/>
</dbReference>
<organism evidence="3 4">
    <name type="scientific">Cladonia borealis</name>
    <dbReference type="NCBI Taxonomy" id="184061"/>
    <lineage>
        <taxon>Eukaryota</taxon>
        <taxon>Fungi</taxon>
        <taxon>Dikarya</taxon>
        <taxon>Ascomycota</taxon>
        <taxon>Pezizomycotina</taxon>
        <taxon>Lecanoromycetes</taxon>
        <taxon>OSLEUM clade</taxon>
        <taxon>Lecanoromycetidae</taxon>
        <taxon>Lecanorales</taxon>
        <taxon>Lecanorineae</taxon>
        <taxon>Cladoniaceae</taxon>
        <taxon>Cladonia</taxon>
    </lineage>
</organism>
<feature type="transmembrane region" description="Helical" evidence="1">
    <location>
        <begin position="475"/>
        <end position="495"/>
    </location>
</feature>
<reference evidence="3" key="1">
    <citation type="submission" date="2023-03" db="EMBL/GenBank/DDBJ databases">
        <title>Complete genome of Cladonia borealis.</title>
        <authorList>
            <person name="Park H."/>
        </authorList>
    </citation>
    <scope>NUCLEOTIDE SEQUENCE</scope>
    <source>
        <strain evidence="3">ANT050790</strain>
    </source>
</reference>
<feature type="domain" description="CorA-like transporter" evidence="2">
    <location>
        <begin position="11"/>
        <end position="285"/>
    </location>
</feature>
<keyword evidence="1" id="KW-0472">Membrane</keyword>
<evidence type="ECO:0000259" key="2">
    <source>
        <dbReference type="Pfam" id="PF26616"/>
    </source>
</evidence>
<sequence length="513" mass="58993">MSQPPENFAASIKDFESWPENLVHQTTCLGVLKAHKTRLDVTEPKLFTQEAEDINVSFLELIESGPTFDNLEVSDDEELQQRLGEASRRGEDPKCRFIFIGAGSPQAPLKISRKMLVRVLSYYQVIPGYVDRLLEFDGRGYARKDMYSGFLSQTLLNHTPTMEVDYLGRSGRQLQLCYNLRSIGRTKRNHLAPCHKQWSFRHGAFHHQFDILKGTAVWITTTADLDLKKRIEKSTGKTGMREDRQFQTPEQCLKSSLTVHLLLCDWAYENLRVYFLWLDGTVEDEMYLLVHNRRIHEEYPQIYSLGDLEALRNLQEQTKGALQVLKGNIGVFSGLRDFYHGLGENDGFSLRDSCIGDISSFTRQIDNIIDETKRYLAQGQLIAKIIDARETIIFQHFQSQATEKTEQLTTNMQRHSLTVRIIVFLISIYLPATFASTIFSIDVFKYQDQDPISTSNASDPIKQLVSIPAIALDRWLQVTLPMTCLTFAAAGLWLWREDRKLRREYQTTPICTN</sequence>
<dbReference type="AlphaFoldDB" id="A0AA39U867"/>
<name>A0AA39U867_9LECA</name>
<comment type="caution">
    <text evidence="3">The sequence shown here is derived from an EMBL/GenBank/DDBJ whole genome shotgun (WGS) entry which is preliminary data.</text>
</comment>
<feature type="transmembrane region" description="Helical" evidence="1">
    <location>
        <begin position="421"/>
        <end position="441"/>
    </location>
</feature>
<keyword evidence="1" id="KW-1133">Transmembrane helix</keyword>
<keyword evidence="1" id="KW-0812">Transmembrane</keyword>
<evidence type="ECO:0000313" key="3">
    <source>
        <dbReference type="EMBL" id="KAK0510041.1"/>
    </source>
</evidence>
<keyword evidence="4" id="KW-1185">Reference proteome</keyword>
<gene>
    <name evidence="3" type="ORF">JMJ35_007435</name>
</gene>